<name>A0A1R1L8J9_9MICC</name>
<dbReference type="EMBL" id="MRDE01000068">
    <property type="protein sequence ID" value="OMH23844.1"/>
    <property type="molecule type" value="Genomic_DNA"/>
</dbReference>
<feature type="binding site" evidence="17">
    <location>
        <position position="378"/>
    </location>
    <ligand>
        <name>UDP-N-acetyl-alpha-D-glucosamine</name>
        <dbReference type="ChEBI" id="CHEBI:57705"/>
    </ligand>
</feature>
<evidence type="ECO:0000313" key="20">
    <source>
        <dbReference type="EMBL" id="OMH23844.1"/>
    </source>
</evidence>
<evidence type="ECO:0000256" key="12">
    <source>
        <dbReference type="ARBA" id="ARBA00023315"/>
    </source>
</evidence>
<reference evidence="20 21" key="1">
    <citation type="submission" date="2016-12" db="EMBL/GenBank/DDBJ databases">
        <title>Draft genome of Tersicoccus phoenicis 1P05MA.</title>
        <authorList>
            <person name="Nakajima Y."/>
            <person name="Yoshizawa S."/>
            <person name="Nakamura K."/>
            <person name="Ogura Y."/>
            <person name="Hayashi T."/>
            <person name="Kogure K."/>
        </authorList>
    </citation>
    <scope>NUCLEOTIDE SEQUENCE [LARGE SCALE GENOMIC DNA]</scope>
    <source>
        <strain evidence="20 21">1p05MA</strain>
    </source>
</reference>
<dbReference type="SUPFAM" id="SSF53448">
    <property type="entry name" value="Nucleotide-diphospho-sugar transferases"/>
    <property type="match status" value="1"/>
</dbReference>
<keyword evidence="11 17" id="KW-0511">Multifunctional enzyme</keyword>
<comment type="pathway">
    <text evidence="17">Nucleotide-sugar biosynthesis; UDP-N-acetyl-alpha-D-glucosamine biosynthesis; UDP-N-acetyl-alpha-D-glucosamine from N-acetyl-alpha-D-glucosamine 1-phosphate: step 1/1.</text>
</comment>
<dbReference type="GO" id="GO:0000902">
    <property type="term" value="P:cell morphogenesis"/>
    <property type="evidence" value="ECO:0007669"/>
    <property type="project" value="UniProtKB-UniRule"/>
</dbReference>
<dbReference type="RefSeq" id="WP_076704561.1">
    <property type="nucleotide sequence ID" value="NZ_MRDE01000068.1"/>
</dbReference>
<comment type="caution">
    <text evidence="17">Lacks conserved residue(s) required for the propagation of feature annotation.</text>
</comment>
<sequence>MSTDRQPETGRTRPAAVIVLAAGAGTRMKSATPKILHEIAGRSLIDHAVRAAAGLVPERLAVVVRHQRDAVVGHLGTVAPDAVIVDQDDVPGTGRAVEVAVEALGEFDGTVVVTYGDVPLLSTDLLGELVAAHRPGGVTLLTTELDEPGAYGRVLRAADGSVAGIVEFKDATEEQRAVREVNSGIYAFDAALLRRVLPQLSTENAQREKYLTDVIGLARAEGVPVTALTCPDRWQLEGVNDRVQLAAVGAELNRRTVEAWMRAGVTVVDPATTWIEPTVDLAEDVTLLPGTQLQGNTTVARDAVVGPDTTLTDVQVGEGAEVVRTHGSGAVIGPRATVGPFAYLRPGTDLGADGKIGAFVETKNAAIGAGSKVPHLSYVGDATIGTNSNIGAASVFVNYDGVHKHRTTIGSDVRMGSDNMYVAPVTVGDGAYSGAGTVIRKDVPAGALAINVSPQRNLDGWVAANRAGTAAAAAAERAGHNTAGGSAPDATATGTTTTTDRPTAESDPS</sequence>
<evidence type="ECO:0000256" key="1">
    <source>
        <dbReference type="ARBA" id="ARBA00007707"/>
    </source>
</evidence>
<feature type="binding site" evidence="17">
    <location>
        <position position="182"/>
    </location>
    <ligand>
        <name>UDP-N-acetyl-alpha-D-glucosamine</name>
        <dbReference type="ChEBI" id="CHEBI:57705"/>
    </ligand>
</feature>
<feature type="region of interest" description="Linker" evidence="17">
    <location>
        <begin position="243"/>
        <end position="263"/>
    </location>
</feature>
<dbReference type="SUPFAM" id="SSF51161">
    <property type="entry name" value="Trimeric LpxA-like enzymes"/>
    <property type="match status" value="1"/>
</dbReference>
<evidence type="ECO:0000256" key="18">
    <source>
        <dbReference type="SAM" id="MobiDB-lite"/>
    </source>
</evidence>
<feature type="binding site" evidence="17">
    <location>
        <position position="152"/>
    </location>
    <ligand>
        <name>UDP-N-acetyl-alpha-D-glucosamine</name>
        <dbReference type="ChEBI" id="CHEBI:57705"/>
    </ligand>
</feature>
<gene>
    <name evidence="17" type="primary">glmU</name>
    <name evidence="20" type="ORF">BKD30_10760</name>
</gene>
<evidence type="ECO:0000256" key="3">
    <source>
        <dbReference type="ARBA" id="ARBA00022490"/>
    </source>
</evidence>
<dbReference type="UniPathway" id="UPA00113">
    <property type="reaction ID" value="UER00532"/>
</dbReference>
<dbReference type="GO" id="GO:0008360">
    <property type="term" value="P:regulation of cell shape"/>
    <property type="evidence" value="ECO:0007669"/>
    <property type="project" value="UniProtKB-KW"/>
</dbReference>
<feature type="binding site" evidence="17">
    <location>
        <begin position="398"/>
        <end position="399"/>
    </location>
    <ligand>
        <name>acetyl-CoA</name>
        <dbReference type="ChEBI" id="CHEBI:57288"/>
    </ligand>
</feature>
<dbReference type="GO" id="GO:0019134">
    <property type="term" value="F:glucosamine-1-phosphate N-acetyltransferase activity"/>
    <property type="evidence" value="ECO:0007669"/>
    <property type="project" value="UniProtKB-UniRule"/>
</dbReference>
<evidence type="ECO:0000256" key="17">
    <source>
        <dbReference type="HAMAP-Rule" id="MF_01631"/>
    </source>
</evidence>
<dbReference type="Gene3D" id="2.160.10.10">
    <property type="entry name" value="Hexapeptide repeat proteins"/>
    <property type="match status" value="1"/>
</dbReference>
<keyword evidence="21" id="KW-1185">Reference proteome</keyword>
<keyword evidence="13 17" id="KW-0961">Cell wall biogenesis/degradation</keyword>
<dbReference type="GO" id="GO:0000287">
    <property type="term" value="F:magnesium ion binding"/>
    <property type="evidence" value="ECO:0007669"/>
    <property type="project" value="UniProtKB-UniRule"/>
</dbReference>
<feature type="binding site" evidence="17">
    <location>
        <begin position="20"/>
        <end position="23"/>
    </location>
    <ligand>
        <name>UDP-N-acetyl-alpha-D-glucosamine</name>
        <dbReference type="ChEBI" id="CHEBI:57705"/>
    </ligand>
</feature>
<dbReference type="GO" id="GO:0009245">
    <property type="term" value="P:lipid A biosynthetic process"/>
    <property type="evidence" value="ECO:0007669"/>
    <property type="project" value="UniProtKB-UniRule"/>
</dbReference>
<feature type="binding site" evidence="17">
    <location>
        <position position="435"/>
    </location>
    <ligand>
        <name>acetyl-CoA</name>
        <dbReference type="ChEBI" id="CHEBI:57288"/>
    </ligand>
</feature>
<feature type="binding site" evidence="17">
    <location>
        <position position="117"/>
    </location>
    <ligand>
        <name>Mg(2+)</name>
        <dbReference type="ChEBI" id="CHEBI:18420"/>
    </ligand>
</feature>
<feature type="region of interest" description="Pyrophosphorylase" evidence="17">
    <location>
        <begin position="1"/>
        <end position="242"/>
    </location>
</feature>
<dbReference type="Pfam" id="PF12804">
    <property type="entry name" value="NTP_transf_3"/>
    <property type="match status" value="1"/>
</dbReference>
<dbReference type="InterPro" id="IPR050065">
    <property type="entry name" value="GlmU-like"/>
</dbReference>
<dbReference type="NCBIfam" id="TIGR01173">
    <property type="entry name" value="glmU"/>
    <property type="match status" value="1"/>
</dbReference>
<feature type="binding site" evidence="17">
    <location>
        <begin position="92"/>
        <end position="93"/>
    </location>
    <ligand>
        <name>UDP-N-acetyl-alpha-D-glucosamine</name>
        <dbReference type="ChEBI" id="CHEBI:57705"/>
    </ligand>
</feature>
<dbReference type="InterPro" id="IPR029044">
    <property type="entry name" value="Nucleotide-diphossugar_trans"/>
</dbReference>
<feature type="binding site" evidence="17">
    <location>
        <position position="345"/>
    </location>
    <ligand>
        <name>UDP-N-acetyl-alpha-D-glucosamine</name>
        <dbReference type="ChEBI" id="CHEBI:57705"/>
    </ligand>
</feature>
<evidence type="ECO:0000256" key="7">
    <source>
        <dbReference type="ARBA" id="ARBA00022737"/>
    </source>
</evidence>
<feature type="region of interest" description="N-acetyltransferase" evidence="17">
    <location>
        <begin position="264"/>
        <end position="509"/>
    </location>
</feature>
<keyword evidence="9 17" id="KW-0133">Cell shape</keyword>
<feature type="binding site" evidence="17">
    <location>
        <position position="167"/>
    </location>
    <ligand>
        <name>UDP-N-acetyl-alpha-D-glucosamine</name>
        <dbReference type="ChEBI" id="CHEBI:57705"/>
    </ligand>
</feature>
<comment type="catalytic activity">
    <reaction evidence="15 17">
        <text>N-acetyl-alpha-D-glucosamine 1-phosphate + UTP + H(+) = UDP-N-acetyl-alpha-D-glucosamine + diphosphate</text>
        <dbReference type="Rhea" id="RHEA:13509"/>
        <dbReference type="ChEBI" id="CHEBI:15378"/>
        <dbReference type="ChEBI" id="CHEBI:33019"/>
        <dbReference type="ChEBI" id="CHEBI:46398"/>
        <dbReference type="ChEBI" id="CHEBI:57705"/>
        <dbReference type="ChEBI" id="CHEBI:57776"/>
        <dbReference type="EC" id="2.7.7.23"/>
    </reaction>
</comment>
<evidence type="ECO:0000256" key="16">
    <source>
        <dbReference type="ARBA" id="ARBA00049628"/>
    </source>
</evidence>
<evidence type="ECO:0000256" key="13">
    <source>
        <dbReference type="ARBA" id="ARBA00023316"/>
    </source>
</evidence>
<dbReference type="STRING" id="554083.BKD30_10760"/>
<keyword evidence="12 17" id="KW-0012">Acyltransferase</keyword>
<feature type="region of interest" description="Disordered" evidence="18">
    <location>
        <begin position="471"/>
        <end position="509"/>
    </location>
</feature>
<dbReference type="EC" id="2.3.1.157" evidence="17"/>
<keyword evidence="5 17" id="KW-0548">Nucleotidyltransferase</keyword>
<dbReference type="CDD" id="cd03353">
    <property type="entry name" value="LbH_GlmU_C"/>
    <property type="match status" value="1"/>
</dbReference>
<dbReference type="InterPro" id="IPR038009">
    <property type="entry name" value="GlmU_C_LbH"/>
</dbReference>
<evidence type="ECO:0000256" key="4">
    <source>
        <dbReference type="ARBA" id="ARBA00022679"/>
    </source>
</evidence>
<evidence type="ECO:0000256" key="6">
    <source>
        <dbReference type="ARBA" id="ARBA00022723"/>
    </source>
</evidence>
<organism evidence="20 21">
    <name type="scientific">Tersicoccus phoenicis</name>
    <dbReference type="NCBI Taxonomy" id="554083"/>
    <lineage>
        <taxon>Bacteria</taxon>
        <taxon>Bacillati</taxon>
        <taxon>Actinomycetota</taxon>
        <taxon>Actinomycetes</taxon>
        <taxon>Micrococcales</taxon>
        <taxon>Micrococcaceae</taxon>
        <taxon>Tersicoccus</taxon>
    </lineage>
</organism>
<evidence type="ECO:0000313" key="21">
    <source>
        <dbReference type="Proteomes" id="UP000187085"/>
    </source>
</evidence>
<dbReference type="OrthoDB" id="9775031at2"/>
<evidence type="ECO:0000259" key="19">
    <source>
        <dbReference type="Pfam" id="PF12804"/>
    </source>
</evidence>
<keyword evidence="10 17" id="KW-0573">Peptidoglycan synthesis</keyword>
<feature type="binding site" evidence="17">
    <location>
        <begin position="115"/>
        <end position="117"/>
    </location>
    <ligand>
        <name>UDP-N-acetyl-alpha-D-glucosamine</name>
        <dbReference type="ChEBI" id="CHEBI:57705"/>
    </ligand>
</feature>
<feature type="compositionally biased region" description="Low complexity" evidence="18">
    <location>
        <begin position="471"/>
        <end position="501"/>
    </location>
</feature>
<dbReference type="GO" id="GO:0005737">
    <property type="term" value="C:cytoplasm"/>
    <property type="evidence" value="ECO:0007669"/>
    <property type="project" value="UniProtKB-SubCell"/>
</dbReference>
<keyword evidence="3 17" id="KW-0963">Cytoplasm</keyword>
<comment type="subcellular location">
    <subcellularLocation>
        <location evidence="17">Cytoplasm</location>
    </subcellularLocation>
</comment>
<evidence type="ECO:0000256" key="14">
    <source>
        <dbReference type="ARBA" id="ARBA00048247"/>
    </source>
</evidence>
<feature type="binding site" evidence="17">
    <location>
        <position position="34"/>
    </location>
    <ligand>
        <name>UDP-N-acetyl-alpha-D-glucosamine</name>
        <dbReference type="ChEBI" id="CHEBI:57705"/>
    </ligand>
</feature>
<comment type="cofactor">
    <cofactor evidence="17">
        <name>Mg(2+)</name>
        <dbReference type="ChEBI" id="CHEBI:18420"/>
    </cofactor>
    <text evidence="17">Binds 1 Mg(2+) ion per subunit.</text>
</comment>
<dbReference type="PANTHER" id="PTHR43584:SF3">
    <property type="entry name" value="BIFUNCTIONAL PROTEIN GLMU"/>
    <property type="match status" value="1"/>
</dbReference>
<keyword evidence="8 17" id="KW-0460">Magnesium</keyword>
<feature type="binding site" evidence="17">
    <location>
        <position position="363"/>
    </location>
    <ligand>
        <name>UDP-N-acetyl-alpha-D-glucosamine</name>
        <dbReference type="ChEBI" id="CHEBI:57705"/>
    </ligand>
</feature>
<comment type="similarity">
    <text evidence="1 17">In the C-terminal section; belongs to the transferase hexapeptide repeat family.</text>
</comment>
<keyword evidence="6 17" id="KW-0479">Metal-binding</keyword>
<evidence type="ECO:0000256" key="15">
    <source>
        <dbReference type="ARBA" id="ARBA00048493"/>
    </source>
</evidence>
<dbReference type="GO" id="GO:0009252">
    <property type="term" value="P:peptidoglycan biosynthetic process"/>
    <property type="evidence" value="ECO:0007669"/>
    <property type="project" value="UniProtKB-UniRule"/>
</dbReference>
<feature type="binding site" evidence="17">
    <location>
        <position position="392"/>
    </location>
    <ligand>
        <name>acetyl-CoA</name>
        <dbReference type="ChEBI" id="CHEBI:57288"/>
    </ligand>
</feature>
<proteinExistence type="inferred from homology"/>
<dbReference type="GO" id="GO:0016020">
    <property type="term" value="C:membrane"/>
    <property type="evidence" value="ECO:0007669"/>
    <property type="project" value="GOC"/>
</dbReference>
<feature type="binding site" evidence="17">
    <location>
        <position position="389"/>
    </location>
    <ligand>
        <name>UDP-N-acetyl-alpha-D-glucosamine</name>
        <dbReference type="ChEBI" id="CHEBI:57705"/>
    </ligand>
</feature>
<dbReference type="InterPro" id="IPR025877">
    <property type="entry name" value="MobA-like_NTP_Trfase"/>
</dbReference>
<feature type="binding site" evidence="17">
    <location>
        <position position="240"/>
    </location>
    <ligand>
        <name>UDP-N-acetyl-alpha-D-glucosamine</name>
        <dbReference type="ChEBI" id="CHEBI:57705"/>
    </ligand>
</feature>
<evidence type="ECO:0000256" key="2">
    <source>
        <dbReference type="ARBA" id="ARBA00007947"/>
    </source>
</evidence>
<dbReference type="EC" id="2.7.7.23" evidence="17"/>
<evidence type="ECO:0000256" key="5">
    <source>
        <dbReference type="ARBA" id="ARBA00022695"/>
    </source>
</evidence>
<feature type="binding site" evidence="17">
    <location>
        <position position="240"/>
    </location>
    <ligand>
        <name>Mg(2+)</name>
        <dbReference type="ChEBI" id="CHEBI:18420"/>
    </ligand>
</feature>
<evidence type="ECO:0000256" key="10">
    <source>
        <dbReference type="ARBA" id="ARBA00022984"/>
    </source>
</evidence>
<accession>A0A1R1L8J9</accession>
<dbReference type="PANTHER" id="PTHR43584">
    <property type="entry name" value="NUCLEOTIDYL TRANSFERASE"/>
    <property type="match status" value="1"/>
</dbReference>
<protein>
    <recommendedName>
        <fullName evidence="17">Bifunctional protein GlmU</fullName>
    </recommendedName>
    <domain>
        <recommendedName>
            <fullName evidence="17">UDP-N-acetylglucosamine pyrophosphorylase</fullName>
            <ecNumber evidence="17">2.7.7.23</ecNumber>
        </recommendedName>
        <alternativeName>
            <fullName evidence="17">N-acetylglucosamine-1-phosphate uridyltransferase</fullName>
        </alternativeName>
    </domain>
    <domain>
        <recommendedName>
            <fullName evidence="17">Glucosamine-1-phosphate N-acetyltransferase</fullName>
            <ecNumber evidence="17">2.3.1.157</ecNumber>
        </recommendedName>
    </domain>
</protein>
<dbReference type="GO" id="GO:0003977">
    <property type="term" value="F:UDP-N-acetylglucosamine diphosphorylase activity"/>
    <property type="evidence" value="ECO:0007669"/>
    <property type="project" value="UniProtKB-UniRule"/>
</dbReference>
<evidence type="ECO:0000256" key="9">
    <source>
        <dbReference type="ARBA" id="ARBA00022960"/>
    </source>
</evidence>
<feature type="binding site" evidence="17">
    <location>
        <position position="87"/>
    </location>
    <ligand>
        <name>UDP-N-acetyl-alpha-D-glucosamine</name>
        <dbReference type="ChEBI" id="CHEBI:57705"/>
    </ligand>
</feature>
<dbReference type="GO" id="GO:0006048">
    <property type="term" value="P:UDP-N-acetylglucosamine biosynthetic process"/>
    <property type="evidence" value="ECO:0007669"/>
    <property type="project" value="UniProtKB-UniPathway"/>
</dbReference>
<dbReference type="GO" id="GO:0071555">
    <property type="term" value="P:cell wall organization"/>
    <property type="evidence" value="ECO:0007669"/>
    <property type="project" value="UniProtKB-KW"/>
</dbReference>
<dbReference type="AlphaFoldDB" id="A0A1R1L8J9"/>
<comment type="pathway">
    <text evidence="17">Bacterial outer membrane biogenesis; LPS lipid A biosynthesis.</text>
</comment>
<keyword evidence="7 17" id="KW-0677">Repeat</keyword>
<dbReference type="InterPro" id="IPR005882">
    <property type="entry name" value="Bifunctional_GlmU"/>
</dbReference>
<comment type="caution">
    <text evidence="20">The sequence shown here is derived from an EMBL/GenBank/DDBJ whole genome shotgun (WGS) entry which is preliminary data.</text>
</comment>
<dbReference type="Proteomes" id="UP000187085">
    <property type="component" value="Unassembled WGS sequence"/>
</dbReference>
<dbReference type="InterPro" id="IPR011004">
    <property type="entry name" value="Trimer_LpxA-like_sf"/>
</dbReference>
<dbReference type="Gene3D" id="3.90.550.10">
    <property type="entry name" value="Spore Coat Polysaccharide Biosynthesis Protein SpsA, Chain A"/>
    <property type="match status" value="1"/>
</dbReference>
<comment type="subunit">
    <text evidence="17">Homotrimer.</text>
</comment>
<evidence type="ECO:0000256" key="11">
    <source>
        <dbReference type="ARBA" id="ARBA00023268"/>
    </source>
</evidence>
<feature type="active site" description="Proton acceptor" evidence="17">
    <location>
        <position position="375"/>
    </location>
</feature>
<comment type="function">
    <text evidence="16 17">Catalyzes the last two sequential reactions in the de novo biosynthetic pathway for UDP-N-acetylglucosamine (UDP-GlcNAc). The C-terminal domain catalyzes the transfer of acetyl group from acetyl coenzyme A to glucosamine-1-phosphate (GlcN-1-P) to produce N-acetylglucosamine-1-phosphate (GlcNAc-1-P), which is converted into UDP-GlcNAc by the transfer of uridine 5-monophosphate (from uridine 5-triphosphate), a reaction catalyzed by the N-terminal domain.</text>
</comment>
<comment type="similarity">
    <text evidence="2 17">In the N-terminal section; belongs to the N-acetylglucosamine-1-phosphate uridyltransferase family.</text>
</comment>
<dbReference type="CDD" id="cd02540">
    <property type="entry name" value="GT2_GlmU_N_bac"/>
    <property type="match status" value="1"/>
</dbReference>
<dbReference type="UniPathway" id="UPA00973"/>
<dbReference type="NCBIfam" id="NF010932">
    <property type="entry name" value="PRK14352.1"/>
    <property type="match status" value="1"/>
</dbReference>
<comment type="pathway">
    <text evidence="17">Nucleotide-sugar biosynthesis; UDP-N-acetyl-alpha-D-glucosamine biosynthesis; N-acetyl-alpha-D-glucosamine 1-phosphate from alpha-D-glucosamine 6-phosphate (route II): step 2/2.</text>
</comment>
<evidence type="ECO:0000256" key="8">
    <source>
        <dbReference type="ARBA" id="ARBA00022842"/>
    </source>
</evidence>
<comment type="catalytic activity">
    <reaction evidence="14 17">
        <text>alpha-D-glucosamine 1-phosphate + acetyl-CoA = N-acetyl-alpha-D-glucosamine 1-phosphate + CoA + H(+)</text>
        <dbReference type="Rhea" id="RHEA:13725"/>
        <dbReference type="ChEBI" id="CHEBI:15378"/>
        <dbReference type="ChEBI" id="CHEBI:57287"/>
        <dbReference type="ChEBI" id="CHEBI:57288"/>
        <dbReference type="ChEBI" id="CHEBI:57776"/>
        <dbReference type="ChEBI" id="CHEBI:58516"/>
        <dbReference type="EC" id="2.3.1.157"/>
    </reaction>
</comment>
<feature type="domain" description="MobA-like NTP transferase" evidence="19">
    <location>
        <begin position="17"/>
        <end position="142"/>
    </location>
</feature>
<keyword evidence="4 17" id="KW-0808">Transferase</keyword>
<dbReference type="HAMAP" id="MF_01631">
    <property type="entry name" value="GlmU"/>
    <property type="match status" value="1"/>
</dbReference>
<feature type="binding site" evidence="17">
    <location>
        <position position="417"/>
    </location>
    <ligand>
        <name>acetyl-CoA</name>
        <dbReference type="ChEBI" id="CHEBI:57288"/>
    </ligand>
</feature>